<organism evidence="1">
    <name type="scientific">Myoviridae sp. ctByu2</name>
    <dbReference type="NCBI Taxonomy" id="2827668"/>
    <lineage>
        <taxon>Viruses</taxon>
        <taxon>Duplodnaviria</taxon>
        <taxon>Heunggongvirae</taxon>
        <taxon>Uroviricota</taxon>
        <taxon>Caudoviricetes</taxon>
    </lineage>
</organism>
<evidence type="ECO:0000313" key="1">
    <source>
        <dbReference type="EMBL" id="DAF47712.1"/>
    </source>
</evidence>
<protein>
    <submittedName>
        <fullName evidence="1">Uncharacterized protein</fullName>
    </submittedName>
</protein>
<accession>A0A8S5S9X7</accession>
<proteinExistence type="predicted"/>
<sequence>MKGNGIYAHENRHKFLLVARKKDKFIILNYPEESENFTECTLSSRSAYIQSVGGCVDYQKIKRTENLY</sequence>
<reference evidence="1" key="1">
    <citation type="journal article" date="2021" name="Proc. Natl. Acad. Sci. U.S.A.">
        <title>A Catalog of Tens of Thousands of Viruses from Human Metagenomes Reveals Hidden Associations with Chronic Diseases.</title>
        <authorList>
            <person name="Tisza M.J."/>
            <person name="Buck C.B."/>
        </authorList>
    </citation>
    <scope>NUCLEOTIDE SEQUENCE</scope>
    <source>
        <strain evidence="1">CtByu2</strain>
    </source>
</reference>
<name>A0A8S5S9X7_9CAUD</name>
<dbReference type="EMBL" id="BK032557">
    <property type="protein sequence ID" value="DAF47712.1"/>
    <property type="molecule type" value="Genomic_DNA"/>
</dbReference>